<sequence length="378" mass="41253">MIGLRLTGAAFEVYDQMAPEDQGKLDKVRERLLTAFAPDPFIAYDELITRRLRDRETADAFLAALRQLALPAGGVSERVMTSIFVRGLPEQIQDALRAGARMETLTLDKLLSRARAMLAKGPSDWNGNLAIVAASSSSSPEARVSGTVLRCYASLMAAGRSTKEGDERAAVGLIVIHQEDPKTFRETKAGRVLRRRALPSLIKALPSVWIQVDGVDRRALVDSGCTSCVVHAPCCRRWSKQPTSLYTISGDKLRCAGVGTATLELREGHAVEVDVIVSEQKPLGFDLVLGIHAIQRLGGMFLDHQGDVQLGPLNAPICASAHAEIRVEGAEFVAAYEPTLKSWKAAWKWANGCAPTILHNTKEEYPPLLQPDRPTRKN</sequence>
<dbReference type="Proteomes" id="UP000046395">
    <property type="component" value="Unassembled WGS sequence"/>
</dbReference>
<dbReference type="Gene3D" id="2.40.70.10">
    <property type="entry name" value="Acid Proteases"/>
    <property type="match status" value="1"/>
</dbReference>
<organism evidence="1 2">
    <name type="scientific">Trichuris muris</name>
    <name type="common">Mouse whipworm</name>
    <dbReference type="NCBI Taxonomy" id="70415"/>
    <lineage>
        <taxon>Eukaryota</taxon>
        <taxon>Metazoa</taxon>
        <taxon>Ecdysozoa</taxon>
        <taxon>Nematoda</taxon>
        <taxon>Enoplea</taxon>
        <taxon>Dorylaimia</taxon>
        <taxon>Trichinellida</taxon>
        <taxon>Trichuridae</taxon>
        <taxon>Trichuris</taxon>
    </lineage>
</organism>
<reference evidence="2" key="1">
    <citation type="submission" date="2019-12" db="UniProtKB">
        <authorList>
            <consortium name="WormBaseParasite"/>
        </authorList>
    </citation>
    <scope>IDENTIFICATION</scope>
</reference>
<evidence type="ECO:0000313" key="1">
    <source>
        <dbReference type="Proteomes" id="UP000046395"/>
    </source>
</evidence>
<accession>A0A5S6QFN5</accession>
<dbReference type="WBParaSite" id="TMUE_2000006018.1">
    <property type="protein sequence ID" value="TMUE_2000006018.1"/>
    <property type="gene ID" value="WBGene00299413"/>
</dbReference>
<dbReference type="InterPro" id="IPR021109">
    <property type="entry name" value="Peptidase_aspartic_dom_sf"/>
</dbReference>
<evidence type="ECO:0000313" key="2">
    <source>
        <dbReference type="WBParaSite" id="TMUE_2000006018.1"/>
    </source>
</evidence>
<keyword evidence="1" id="KW-1185">Reference proteome</keyword>
<proteinExistence type="predicted"/>
<dbReference type="SUPFAM" id="SSF50630">
    <property type="entry name" value="Acid proteases"/>
    <property type="match status" value="1"/>
</dbReference>
<dbReference type="STRING" id="70415.A0A5S6QFN5"/>
<name>A0A5S6QFN5_TRIMR</name>
<protein>
    <submittedName>
        <fullName evidence="2">Peptidase A2 domain-containing protein</fullName>
    </submittedName>
</protein>
<dbReference type="CDD" id="cd00303">
    <property type="entry name" value="retropepsin_like"/>
    <property type="match status" value="1"/>
</dbReference>
<dbReference type="AlphaFoldDB" id="A0A5S6QFN5"/>